<keyword evidence="1" id="KW-0805">Transcription regulation</keyword>
<dbReference type="PANTHER" id="PTHR30055:SF234">
    <property type="entry name" value="HTH-TYPE TRANSCRIPTIONAL REGULATOR BETI"/>
    <property type="match status" value="1"/>
</dbReference>
<dbReference type="EMBL" id="SRID01000231">
    <property type="protein sequence ID" value="TGB00735.1"/>
    <property type="molecule type" value="Genomic_DNA"/>
</dbReference>
<reference evidence="6 7" key="1">
    <citation type="submission" date="2019-03" db="EMBL/GenBank/DDBJ databases">
        <authorList>
            <person name="Gonzalez-Pimentel J.L."/>
        </authorList>
    </citation>
    <scope>NUCLEOTIDE SEQUENCE [LARGE SCALE GENOMIC DNA]</scope>
    <source>
        <strain evidence="6 7">JCM 31289</strain>
    </source>
</reference>
<sequence>MSADAPGLREQKKRATRRAISDQATRLFLQRGFDTTTIADIAAASQVAKMTVTNYFPHKEDLALDHSEEFVAGPAETVAGRAVGESALAALRRAFLTAVDRRDQVIGFSGPAFARMVADSPTLLARLRELHERREQALADTLAAETGSSPEDVVPRVVAAQLSGVYRVLFTELQRRTLAGQDDDLIAAEVAERARTAFDLLAPALDGYAIRTG</sequence>
<dbReference type="AlphaFoldDB" id="A0A4Z0GVM8"/>
<dbReference type="SUPFAM" id="SSF46689">
    <property type="entry name" value="Homeodomain-like"/>
    <property type="match status" value="1"/>
</dbReference>
<dbReference type="InterPro" id="IPR041347">
    <property type="entry name" value="MftR_C"/>
</dbReference>
<dbReference type="RefSeq" id="WP_135340749.1">
    <property type="nucleotide sequence ID" value="NZ_JBHLTX010000053.1"/>
</dbReference>
<evidence type="ECO:0000256" key="2">
    <source>
        <dbReference type="ARBA" id="ARBA00023125"/>
    </source>
</evidence>
<name>A0A4Z0GVM8_9ACTN</name>
<dbReference type="Proteomes" id="UP000297948">
    <property type="component" value="Unassembled WGS sequence"/>
</dbReference>
<dbReference type="Pfam" id="PF00440">
    <property type="entry name" value="TetR_N"/>
    <property type="match status" value="1"/>
</dbReference>
<dbReference type="PANTHER" id="PTHR30055">
    <property type="entry name" value="HTH-TYPE TRANSCRIPTIONAL REGULATOR RUTR"/>
    <property type="match status" value="1"/>
</dbReference>
<evidence type="ECO:0000256" key="1">
    <source>
        <dbReference type="ARBA" id="ARBA00023015"/>
    </source>
</evidence>
<accession>A0A4Z0GVM8</accession>
<keyword evidence="2 4" id="KW-0238">DNA-binding</keyword>
<dbReference type="InterPro" id="IPR001647">
    <property type="entry name" value="HTH_TetR"/>
</dbReference>
<comment type="caution">
    <text evidence="6">The sequence shown here is derived from an EMBL/GenBank/DDBJ whole genome shotgun (WGS) entry which is preliminary data.</text>
</comment>
<dbReference type="GO" id="GO:0000976">
    <property type="term" value="F:transcription cis-regulatory region binding"/>
    <property type="evidence" value="ECO:0007669"/>
    <property type="project" value="TreeGrafter"/>
</dbReference>
<feature type="domain" description="HTH tetR-type" evidence="5">
    <location>
        <begin position="14"/>
        <end position="74"/>
    </location>
</feature>
<feature type="DNA-binding region" description="H-T-H motif" evidence="4">
    <location>
        <begin position="37"/>
        <end position="56"/>
    </location>
</feature>
<evidence type="ECO:0000313" key="7">
    <source>
        <dbReference type="Proteomes" id="UP000297948"/>
    </source>
</evidence>
<dbReference type="InterPro" id="IPR009057">
    <property type="entry name" value="Homeodomain-like_sf"/>
</dbReference>
<gene>
    <name evidence="6" type="ORF">E4099_21540</name>
</gene>
<proteinExistence type="predicted"/>
<evidence type="ECO:0000256" key="3">
    <source>
        <dbReference type="ARBA" id="ARBA00023163"/>
    </source>
</evidence>
<keyword evidence="7" id="KW-1185">Reference proteome</keyword>
<evidence type="ECO:0000313" key="6">
    <source>
        <dbReference type="EMBL" id="TGB00735.1"/>
    </source>
</evidence>
<dbReference type="InterPro" id="IPR050109">
    <property type="entry name" value="HTH-type_TetR-like_transc_reg"/>
</dbReference>
<keyword evidence="3" id="KW-0804">Transcription</keyword>
<protein>
    <submittedName>
        <fullName evidence="6">TetR family transcriptional regulator</fullName>
    </submittedName>
</protein>
<dbReference type="OrthoDB" id="155497at2"/>
<dbReference type="Gene3D" id="1.10.10.60">
    <property type="entry name" value="Homeodomain-like"/>
    <property type="match status" value="1"/>
</dbReference>
<dbReference type="Gene3D" id="1.10.357.10">
    <property type="entry name" value="Tetracycline Repressor, domain 2"/>
    <property type="match status" value="1"/>
</dbReference>
<dbReference type="PROSITE" id="PS50977">
    <property type="entry name" value="HTH_TETR_2"/>
    <property type="match status" value="1"/>
</dbReference>
<dbReference type="GO" id="GO:0003700">
    <property type="term" value="F:DNA-binding transcription factor activity"/>
    <property type="evidence" value="ECO:0007669"/>
    <property type="project" value="TreeGrafter"/>
</dbReference>
<organism evidence="6 7">
    <name type="scientific">Streptomyces palmae</name>
    <dbReference type="NCBI Taxonomy" id="1701085"/>
    <lineage>
        <taxon>Bacteria</taxon>
        <taxon>Bacillati</taxon>
        <taxon>Actinomycetota</taxon>
        <taxon>Actinomycetes</taxon>
        <taxon>Kitasatosporales</taxon>
        <taxon>Streptomycetaceae</taxon>
        <taxon>Streptomyces</taxon>
    </lineage>
</organism>
<dbReference type="Pfam" id="PF17754">
    <property type="entry name" value="TetR_C_14"/>
    <property type="match status" value="1"/>
</dbReference>
<evidence type="ECO:0000256" key="4">
    <source>
        <dbReference type="PROSITE-ProRule" id="PRU00335"/>
    </source>
</evidence>
<evidence type="ECO:0000259" key="5">
    <source>
        <dbReference type="PROSITE" id="PS50977"/>
    </source>
</evidence>